<keyword evidence="3" id="KW-1185">Reference proteome</keyword>
<organism evidence="2 3">
    <name type="scientific">Castilleja foliolosa</name>
    <dbReference type="NCBI Taxonomy" id="1961234"/>
    <lineage>
        <taxon>Eukaryota</taxon>
        <taxon>Viridiplantae</taxon>
        <taxon>Streptophyta</taxon>
        <taxon>Embryophyta</taxon>
        <taxon>Tracheophyta</taxon>
        <taxon>Spermatophyta</taxon>
        <taxon>Magnoliopsida</taxon>
        <taxon>eudicotyledons</taxon>
        <taxon>Gunneridae</taxon>
        <taxon>Pentapetalae</taxon>
        <taxon>asterids</taxon>
        <taxon>lamiids</taxon>
        <taxon>Lamiales</taxon>
        <taxon>Orobanchaceae</taxon>
        <taxon>Pedicularideae</taxon>
        <taxon>Castillejinae</taxon>
        <taxon>Castilleja</taxon>
    </lineage>
</organism>
<feature type="compositionally biased region" description="Basic and acidic residues" evidence="1">
    <location>
        <begin position="1"/>
        <end position="22"/>
    </location>
</feature>
<evidence type="ECO:0000256" key="1">
    <source>
        <dbReference type="SAM" id="MobiDB-lite"/>
    </source>
</evidence>
<evidence type="ECO:0000313" key="3">
    <source>
        <dbReference type="Proteomes" id="UP001632038"/>
    </source>
</evidence>
<reference evidence="3" key="1">
    <citation type="journal article" date="2024" name="IScience">
        <title>Strigolactones Initiate the Formation of Haustorium-like Structures in Castilleja.</title>
        <authorList>
            <person name="Buerger M."/>
            <person name="Peterson D."/>
            <person name="Chory J."/>
        </authorList>
    </citation>
    <scope>NUCLEOTIDE SEQUENCE [LARGE SCALE GENOMIC DNA]</scope>
</reference>
<name>A0ABD3CCZ3_9LAMI</name>
<accession>A0ABD3CCZ3</accession>
<gene>
    <name evidence="2" type="ORF">CASFOL_028559</name>
</gene>
<dbReference type="Proteomes" id="UP001632038">
    <property type="component" value="Unassembled WGS sequence"/>
</dbReference>
<protein>
    <submittedName>
        <fullName evidence="2">Uncharacterized protein</fullName>
    </submittedName>
</protein>
<proteinExistence type="predicted"/>
<evidence type="ECO:0000313" key="2">
    <source>
        <dbReference type="EMBL" id="KAL3627196.1"/>
    </source>
</evidence>
<comment type="caution">
    <text evidence="2">The sequence shown here is derived from an EMBL/GenBank/DDBJ whole genome shotgun (WGS) entry which is preliminary data.</text>
</comment>
<dbReference type="EMBL" id="JAVIJP010000039">
    <property type="protein sequence ID" value="KAL3627196.1"/>
    <property type="molecule type" value="Genomic_DNA"/>
</dbReference>
<sequence>MFIGEKLNRSCVKEEGEEDKRTPNHSLCHHPSPTPNSRLKMERVKRWGRLMKREHTRTLVVGDRDDSSLLTSYKGHVAFHFWNSVSIDILRVWLHTSPIKVEVGFLRRGWSI</sequence>
<feature type="region of interest" description="Disordered" evidence="1">
    <location>
        <begin position="1"/>
        <end position="38"/>
    </location>
</feature>
<dbReference type="AlphaFoldDB" id="A0ABD3CCZ3"/>